<evidence type="ECO:0000313" key="5">
    <source>
        <dbReference type="Proteomes" id="UP001438707"/>
    </source>
</evidence>
<accession>A0AAW1RFK3</accession>
<dbReference type="Gene3D" id="1.10.260.40">
    <property type="entry name" value="lambda repressor-like DNA-binding domains"/>
    <property type="match status" value="1"/>
</dbReference>
<proteinExistence type="predicted"/>
<organism evidence="4 5">
    <name type="scientific">Apatococcus lobatus</name>
    <dbReference type="NCBI Taxonomy" id="904363"/>
    <lineage>
        <taxon>Eukaryota</taxon>
        <taxon>Viridiplantae</taxon>
        <taxon>Chlorophyta</taxon>
        <taxon>core chlorophytes</taxon>
        <taxon>Trebouxiophyceae</taxon>
        <taxon>Chlorellales</taxon>
        <taxon>Chlorellaceae</taxon>
        <taxon>Apatococcus</taxon>
    </lineage>
</organism>
<keyword evidence="2" id="KW-0456">Lyase</keyword>
<keyword evidence="5" id="KW-1185">Reference proteome</keyword>
<gene>
    <name evidence="4" type="ORF">WJX74_006380</name>
</gene>
<dbReference type="InterPro" id="IPR003712">
    <property type="entry name" value="Cyanate_lyase_C"/>
</dbReference>
<reference evidence="4 5" key="1">
    <citation type="journal article" date="2024" name="Nat. Commun.">
        <title>Phylogenomics reveals the evolutionary origins of lichenization in chlorophyte algae.</title>
        <authorList>
            <person name="Puginier C."/>
            <person name="Libourel C."/>
            <person name="Otte J."/>
            <person name="Skaloud P."/>
            <person name="Haon M."/>
            <person name="Grisel S."/>
            <person name="Petersen M."/>
            <person name="Berrin J.G."/>
            <person name="Delaux P.M."/>
            <person name="Dal Grande F."/>
            <person name="Keller J."/>
        </authorList>
    </citation>
    <scope>NUCLEOTIDE SEQUENCE [LARGE SCALE GENOMIC DNA]</scope>
    <source>
        <strain evidence="4 5">SAG 2145</strain>
    </source>
</reference>
<dbReference type="EMBL" id="JALJOS010000012">
    <property type="protein sequence ID" value="KAK9832326.1"/>
    <property type="molecule type" value="Genomic_DNA"/>
</dbReference>
<dbReference type="GO" id="GO:0008824">
    <property type="term" value="F:cyanate hydratase activity"/>
    <property type="evidence" value="ECO:0007669"/>
    <property type="project" value="InterPro"/>
</dbReference>
<dbReference type="PRINTS" id="PR01693">
    <property type="entry name" value="CYANASE"/>
</dbReference>
<protein>
    <recommendedName>
        <fullName evidence="3">Cyanate lyase C-terminal domain-containing protein</fullName>
    </recommendedName>
</protein>
<dbReference type="AlphaFoldDB" id="A0AAW1RFK3"/>
<evidence type="ECO:0000313" key="4">
    <source>
        <dbReference type="EMBL" id="KAK9832326.1"/>
    </source>
</evidence>
<dbReference type="SMART" id="SM01116">
    <property type="entry name" value="Cyanate_lyase"/>
    <property type="match status" value="1"/>
</dbReference>
<dbReference type="PANTHER" id="PTHR34186">
    <property type="entry name" value="CYANATE HYDRATASE"/>
    <property type="match status" value="1"/>
</dbReference>
<dbReference type="Gene3D" id="3.30.1160.10">
    <property type="entry name" value="Cyanate lyase, C-terminal domain"/>
    <property type="match status" value="1"/>
</dbReference>
<feature type="domain" description="Cyanate lyase C-terminal" evidence="3">
    <location>
        <begin position="135"/>
        <end position="208"/>
    </location>
</feature>
<dbReference type="Proteomes" id="UP001438707">
    <property type="component" value="Unassembled WGS sequence"/>
</dbReference>
<evidence type="ECO:0000256" key="1">
    <source>
        <dbReference type="ARBA" id="ARBA00003561"/>
    </source>
</evidence>
<dbReference type="SUPFAM" id="SSF55234">
    <property type="entry name" value="Cyanase C-terminal domain"/>
    <property type="match status" value="1"/>
</dbReference>
<evidence type="ECO:0000259" key="3">
    <source>
        <dbReference type="SMART" id="SM01116"/>
    </source>
</evidence>
<comment type="caution">
    <text evidence="4">The sequence shown here is derived from an EMBL/GenBank/DDBJ whole genome shotgun (WGS) entry which is preliminary data.</text>
</comment>
<dbReference type="Pfam" id="PF02560">
    <property type="entry name" value="Cyanate_lyase"/>
    <property type="match status" value="1"/>
</dbReference>
<dbReference type="PANTHER" id="PTHR34186:SF2">
    <property type="entry name" value="CYANATE HYDRATASE"/>
    <property type="match status" value="1"/>
</dbReference>
<evidence type="ECO:0000256" key="2">
    <source>
        <dbReference type="ARBA" id="ARBA00023239"/>
    </source>
</evidence>
<dbReference type="InterPro" id="IPR008076">
    <property type="entry name" value="Cyanase"/>
</dbReference>
<comment type="function">
    <text evidence="1">Catalyzes the reaction of cyanate with bicarbonate to produce ammonia and carbon dioxide.</text>
</comment>
<sequence length="220" mass="23730">MLKAAASLGLRHARTGFPSASTLQARVLPFQVACSRPVKATAVQISAMSTQPSSPAPTEAGGKLILVNSLLAAKEASGKTFTQISKEIGLTNAFTAQLFYNQAQLKKGTVDKLRKAVPDLNDAQIEVMQRCPMRGYDPAIAREPHIYRTTEAVLHYAEAIKAIMNEELGDGIMSAIDMFATVDKIKGKTGEDRLVITLNGKFLPHIEQVADNNTATPQTH</sequence>
<dbReference type="GO" id="GO:0003677">
    <property type="term" value="F:DNA binding"/>
    <property type="evidence" value="ECO:0007669"/>
    <property type="project" value="InterPro"/>
</dbReference>
<dbReference type="InterPro" id="IPR010982">
    <property type="entry name" value="Lambda_DNA-bd_dom_sf"/>
</dbReference>
<dbReference type="SUPFAM" id="SSF47413">
    <property type="entry name" value="lambda repressor-like DNA-binding domains"/>
    <property type="match status" value="1"/>
</dbReference>
<dbReference type="InterPro" id="IPR036581">
    <property type="entry name" value="Cyanate_lyase_C_sf"/>
</dbReference>
<name>A0AAW1RFK3_9CHLO</name>